<gene>
    <name evidence="2" type="ORF">GJ743_13320</name>
</gene>
<dbReference type="InterPro" id="IPR036291">
    <property type="entry name" value="NAD(P)-bd_dom_sf"/>
</dbReference>
<dbReference type="Pfam" id="PF01408">
    <property type="entry name" value="GFO_IDH_MocA"/>
    <property type="match status" value="1"/>
</dbReference>
<dbReference type="InterPro" id="IPR000683">
    <property type="entry name" value="Gfo/Idh/MocA-like_OxRdtase_N"/>
</dbReference>
<proteinExistence type="predicted"/>
<dbReference type="RefSeq" id="WP_155052398.1">
    <property type="nucleotide sequence ID" value="NZ_BAAAIB010000008.1"/>
</dbReference>
<name>A0A6I3M458_9MICO</name>
<dbReference type="InterPro" id="IPR051450">
    <property type="entry name" value="Gfo/Idh/MocA_Oxidoreductases"/>
</dbReference>
<keyword evidence="3" id="KW-1185">Reference proteome</keyword>
<organism evidence="2 3">
    <name type="scientific">Agromyces bracchium</name>
    <dbReference type="NCBI Taxonomy" id="88376"/>
    <lineage>
        <taxon>Bacteria</taxon>
        <taxon>Bacillati</taxon>
        <taxon>Actinomycetota</taxon>
        <taxon>Actinomycetes</taxon>
        <taxon>Micrococcales</taxon>
        <taxon>Microbacteriaceae</taxon>
        <taxon>Agromyces</taxon>
    </lineage>
</organism>
<evidence type="ECO:0000313" key="3">
    <source>
        <dbReference type="Proteomes" id="UP000433071"/>
    </source>
</evidence>
<evidence type="ECO:0000259" key="1">
    <source>
        <dbReference type="Pfam" id="PF01408"/>
    </source>
</evidence>
<dbReference type="Proteomes" id="UP000433071">
    <property type="component" value="Unassembled WGS sequence"/>
</dbReference>
<comment type="caution">
    <text evidence="2">The sequence shown here is derived from an EMBL/GenBank/DDBJ whole genome shotgun (WGS) entry which is preliminary data.</text>
</comment>
<dbReference type="PANTHER" id="PTHR43377:SF1">
    <property type="entry name" value="BILIVERDIN REDUCTASE A"/>
    <property type="match status" value="1"/>
</dbReference>
<dbReference type="EMBL" id="WMLB01000026">
    <property type="protein sequence ID" value="MTH69350.1"/>
    <property type="molecule type" value="Genomic_DNA"/>
</dbReference>
<accession>A0A6I3M458</accession>
<protein>
    <submittedName>
        <fullName evidence="2">Gfo/Idh/MocA family oxidoreductase</fullName>
    </submittedName>
</protein>
<evidence type="ECO:0000313" key="2">
    <source>
        <dbReference type="EMBL" id="MTH69350.1"/>
    </source>
</evidence>
<sequence length="347" mass="35796">MVWGVGVIGAGPGASALHLPTLERLSDRFAVVHVSDSGSGRAAALASRIGAAASVGDSALLADPAVDVVAICSPPDQHAAQVRAAVAAGVRAILCEKPLATTASDAAEIVETCMDAGIPLVVASNHLYDPAWARAKRHLVSRQSSVRAVSASVALPPNGRFHAAVTELPDVGGTSRGGAPDLADPDVAASVVRQLLLGLAIHDLPAIRDLAPGFERVDFAAPVPPIGYAVGFRSGGVPILLTAVMLPDGPDPVWRLTVDTDDDRLDVEFPPAFVHSGSADIRVRLGEGRTTTYRRDRADGYLAEWLALADLLDGAATTEYHELLDDALFAIALADAAAETVRSGAST</sequence>
<dbReference type="GO" id="GO:0000166">
    <property type="term" value="F:nucleotide binding"/>
    <property type="evidence" value="ECO:0007669"/>
    <property type="project" value="InterPro"/>
</dbReference>
<reference evidence="2 3" key="1">
    <citation type="submission" date="2019-11" db="EMBL/GenBank/DDBJ databases">
        <title>Agromyces kandeliae sp. nov., isolated from mangrove soil.</title>
        <authorList>
            <person name="Wang R."/>
        </authorList>
    </citation>
    <scope>NUCLEOTIDE SEQUENCE [LARGE SCALE GENOMIC DNA]</scope>
    <source>
        <strain evidence="2 3">JCM 11433</strain>
    </source>
</reference>
<feature type="domain" description="Gfo/Idh/MocA-like oxidoreductase N-terminal" evidence="1">
    <location>
        <begin position="5"/>
        <end position="122"/>
    </location>
</feature>
<dbReference type="SUPFAM" id="SSF51735">
    <property type="entry name" value="NAD(P)-binding Rossmann-fold domains"/>
    <property type="match status" value="1"/>
</dbReference>
<dbReference type="Gene3D" id="3.40.50.720">
    <property type="entry name" value="NAD(P)-binding Rossmann-like Domain"/>
    <property type="match status" value="1"/>
</dbReference>
<dbReference type="AlphaFoldDB" id="A0A6I3M458"/>
<dbReference type="PANTHER" id="PTHR43377">
    <property type="entry name" value="BILIVERDIN REDUCTASE A"/>
    <property type="match status" value="1"/>
</dbReference>
<dbReference type="OrthoDB" id="9801953at2"/>
<dbReference type="Gene3D" id="3.30.360.10">
    <property type="entry name" value="Dihydrodipicolinate Reductase, domain 2"/>
    <property type="match status" value="1"/>
</dbReference>